<reference evidence="13 14" key="1">
    <citation type="journal article" date="2019" name="Sci. Rep.">
        <title>Comparative genomics of chytrid fungi reveal insights into the obligate biotrophic and pathogenic lifestyle of Synchytrium endobioticum.</title>
        <authorList>
            <person name="van de Vossenberg B.T.L.H."/>
            <person name="Warris S."/>
            <person name="Nguyen H.D.T."/>
            <person name="van Gent-Pelzer M.P.E."/>
            <person name="Joly D.L."/>
            <person name="van de Geest H.C."/>
            <person name="Bonants P.J.M."/>
            <person name="Smith D.S."/>
            <person name="Levesque C.A."/>
            <person name="van der Lee T.A.J."/>
        </authorList>
    </citation>
    <scope>NUCLEOTIDE SEQUENCE [LARGE SCALE GENOMIC DNA]</scope>
    <source>
        <strain evidence="13 14">CBS 809.83</strain>
    </source>
</reference>
<dbReference type="InterPro" id="IPR036640">
    <property type="entry name" value="ABC1_TM_sf"/>
</dbReference>
<accession>A0A507DX89</accession>
<evidence type="ECO:0000256" key="6">
    <source>
        <dbReference type="ARBA" id="ARBA00022989"/>
    </source>
</evidence>
<dbReference type="SUPFAM" id="SSF52540">
    <property type="entry name" value="P-loop containing nucleoside triphosphate hydrolases"/>
    <property type="match status" value="1"/>
</dbReference>
<dbReference type="EMBL" id="QEAQ01000095">
    <property type="protein sequence ID" value="TPX55797.1"/>
    <property type="molecule type" value="Genomic_DNA"/>
</dbReference>
<evidence type="ECO:0000256" key="10">
    <source>
        <dbReference type="SAM" id="Phobius"/>
    </source>
</evidence>
<evidence type="ECO:0000256" key="5">
    <source>
        <dbReference type="ARBA" id="ARBA00022840"/>
    </source>
</evidence>
<keyword evidence="14" id="KW-1185">Reference proteome</keyword>
<dbReference type="Pfam" id="PF00664">
    <property type="entry name" value="ABC_membrane"/>
    <property type="match status" value="1"/>
</dbReference>
<dbReference type="InterPro" id="IPR011527">
    <property type="entry name" value="ABC1_TM_dom"/>
</dbReference>
<evidence type="ECO:0008006" key="15">
    <source>
        <dbReference type="Google" id="ProtNLM"/>
    </source>
</evidence>
<evidence type="ECO:0000313" key="13">
    <source>
        <dbReference type="EMBL" id="TPX55797.1"/>
    </source>
</evidence>
<feature type="domain" description="ABC transmembrane type-1" evidence="12">
    <location>
        <begin position="196"/>
        <end position="411"/>
    </location>
</feature>
<dbReference type="STRING" id="109895.A0A507DX89"/>
<dbReference type="InterPro" id="IPR027417">
    <property type="entry name" value="P-loop_NTPase"/>
</dbReference>
<keyword evidence="3 10" id="KW-0812">Transmembrane</keyword>
<keyword evidence="7 10" id="KW-0472">Membrane</keyword>
<feature type="compositionally biased region" description="Acidic residues" evidence="9">
    <location>
        <begin position="711"/>
        <end position="723"/>
    </location>
</feature>
<dbReference type="GO" id="GO:0140359">
    <property type="term" value="F:ABC-type transporter activity"/>
    <property type="evidence" value="ECO:0007669"/>
    <property type="project" value="InterPro"/>
</dbReference>
<proteinExistence type="inferred from homology"/>
<dbReference type="InterPro" id="IPR039421">
    <property type="entry name" value="Type_1_exporter"/>
</dbReference>
<gene>
    <name evidence="13" type="ORF">PhCBS80983_g05006</name>
</gene>
<keyword evidence="2" id="KW-0813">Transport</keyword>
<name>A0A507DX89_9FUNG</name>
<dbReference type="InterPro" id="IPR017871">
    <property type="entry name" value="ABC_transporter-like_CS"/>
</dbReference>
<evidence type="ECO:0000256" key="3">
    <source>
        <dbReference type="ARBA" id="ARBA00022692"/>
    </source>
</evidence>
<evidence type="ECO:0000313" key="14">
    <source>
        <dbReference type="Proteomes" id="UP000318582"/>
    </source>
</evidence>
<dbReference type="PANTHER" id="PTHR24221:SF654">
    <property type="entry name" value="ATP-BINDING CASSETTE SUB-FAMILY B MEMBER 6"/>
    <property type="match status" value="1"/>
</dbReference>
<evidence type="ECO:0000259" key="11">
    <source>
        <dbReference type="PROSITE" id="PS50893"/>
    </source>
</evidence>
<dbReference type="SUPFAM" id="SSF90123">
    <property type="entry name" value="ABC transporter transmembrane region"/>
    <property type="match status" value="1"/>
</dbReference>
<sequence length="886" mass="99011">MASKKRFKQKQQEQKQASPRTTTPLLPRSPDAQGKKDPAPDLYKPPTTFSEFSAHCRKLVPFIVPRGKHATKFRLLIAACFGMLLAGRWINFMLPMQYKNVVDALGGVLSTADTDGAINVLIPDKIPYKNILMFVALRFLSGGGGLLSTAQAYLWIPVGQGWKKWKQAEPALFDRILTIDDLYAWCPANLEPHYTTREISVRMFAHLHNLSLRFHLNRKTGEILRVQDRGVASIVSIFSSIIFNILPTLADISIACFYFALKFDMYFGLIVFTTMGLYIFSTIYITEYRTKYRRISNALDNALEAKMIDSLLNVETVKYFSAEDFEVYQYKRAVKEYHKADFYSNMILSALNTVQNMIIQFGLLIGCILCAKRIIHDKTMTVGDFVLYLSYITQLYGPLNWFGNHYRVIQKNFVDMEKMLDLFKEPIEVKDPTEPTPLDVKGGEVVFDNVSFAYDPRRPVLENISFKAEAGSTIALVGPSGSGKSTVLRLLFRFYDVQEGSIRIDGVDIRDLKQKDLRHMIGVVPQDTVLFNDTIKYNVMYGRPDATDEEVLAASESAQIHDRILTFPDAYETKVGERGLRLSGGEKQRVAIARTLLKNPSIILLDEATSALDTRAEAALQTSLLSKSRTTIVIAHRLSTIVNADQILVIKDGRCVERGTHESLMRMRDNGVYFDMWMKQLKDEMGLGGLARMESVGRWVADTTTAVAAEEPSEQDAEQDEQMPGESNGATPPETDGENGPFAAVTELGHHAEKAVTQHSSRNYEEEDNSSLTESALSLNTDAEPGIPWAQSGSFSSENSDDDEPPLTAVQETDPHGPPAVTSAAMRRLVLDGESEEGSTRAVVGDDRTDADGEFEDDGGQAMVMNEPGARRRKKRKNGSNSKRPK</sequence>
<feature type="compositionally biased region" description="Low complexity" evidence="9">
    <location>
        <begin position="14"/>
        <end position="30"/>
    </location>
</feature>
<evidence type="ECO:0000256" key="9">
    <source>
        <dbReference type="SAM" id="MobiDB-lite"/>
    </source>
</evidence>
<dbReference type="SMART" id="SM00382">
    <property type="entry name" value="AAA"/>
    <property type="match status" value="1"/>
</dbReference>
<keyword evidence="5" id="KW-0067">ATP-binding</keyword>
<feature type="compositionally biased region" description="Basic residues" evidence="9">
    <location>
        <begin position="871"/>
        <end position="886"/>
    </location>
</feature>
<evidence type="ECO:0000256" key="1">
    <source>
        <dbReference type="ARBA" id="ARBA00004141"/>
    </source>
</evidence>
<dbReference type="PROSITE" id="PS50893">
    <property type="entry name" value="ABC_TRANSPORTER_2"/>
    <property type="match status" value="1"/>
</dbReference>
<feature type="transmembrane region" description="Helical" evidence="10">
    <location>
        <begin position="266"/>
        <end position="286"/>
    </location>
</feature>
<dbReference type="InterPro" id="IPR003439">
    <property type="entry name" value="ABC_transporter-like_ATP-bd"/>
</dbReference>
<dbReference type="Pfam" id="PF00005">
    <property type="entry name" value="ABC_tran"/>
    <property type="match status" value="1"/>
</dbReference>
<dbReference type="CDD" id="cd18581">
    <property type="entry name" value="ABC_6TM_ABCB6"/>
    <property type="match status" value="1"/>
</dbReference>
<feature type="region of interest" description="Disordered" evidence="9">
    <location>
        <begin position="707"/>
        <end position="742"/>
    </location>
</feature>
<feature type="transmembrane region" description="Helical" evidence="10">
    <location>
        <begin position="73"/>
        <end position="90"/>
    </location>
</feature>
<comment type="caution">
    <text evidence="13">The sequence shown here is derived from an EMBL/GenBank/DDBJ whole genome shotgun (WGS) entry which is preliminary data.</text>
</comment>
<dbReference type="Gene3D" id="3.40.50.300">
    <property type="entry name" value="P-loop containing nucleotide triphosphate hydrolases"/>
    <property type="match status" value="1"/>
</dbReference>
<evidence type="ECO:0000256" key="4">
    <source>
        <dbReference type="ARBA" id="ARBA00022741"/>
    </source>
</evidence>
<dbReference type="PROSITE" id="PS50929">
    <property type="entry name" value="ABC_TM1F"/>
    <property type="match status" value="1"/>
</dbReference>
<evidence type="ECO:0000256" key="7">
    <source>
        <dbReference type="ARBA" id="ARBA00023136"/>
    </source>
</evidence>
<dbReference type="FunFam" id="3.40.50.300:FF:000186">
    <property type="entry name" value="ATP-binding cassette sub-family B member 7, mitochondrial"/>
    <property type="match status" value="1"/>
</dbReference>
<evidence type="ECO:0000256" key="2">
    <source>
        <dbReference type="ARBA" id="ARBA00022448"/>
    </source>
</evidence>
<dbReference type="Proteomes" id="UP000318582">
    <property type="component" value="Unassembled WGS sequence"/>
</dbReference>
<dbReference type="GO" id="GO:0016887">
    <property type="term" value="F:ATP hydrolysis activity"/>
    <property type="evidence" value="ECO:0007669"/>
    <property type="project" value="InterPro"/>
</dbReference>
<evidence type="ECO:0000259" key="12">
    <source>
        <dbReference type="PROSITE" id="PS50929"/>
    </source>
</evidence>
<dbReference type="GO" id="GO:0005774">
    <property type="term" value="C:vacuolar membrane"/>
    <property type="evidence" value="ECO:0007669"/>
    <property type="project" value="TreeGrafter"/>
</dbReference>
<feature type="transmembrane region" description="Helical" evidence="10">
    <location>
        <begin position="131"/>
        <end position="156"/>
    </location>
</feature>
<protein>
    <recommendedName>
        <fullName evidence="15">ABC transporter domain-containing protein</fullName>
    </recommendedName>
</protein>
<dbReference type="GO" id="GO:0005524">
    <property type="term" value="F:ATP binding"/>
    <property type="evidence" value="ECO:0007669"/>
    <property type="project" value="UniProtKB-KW"/>
</dbReference>
<keyword evidence="4" id="KW-0547">Nucleotide-binding</keyword>
<organism evidence="13 14">
    <name type="scientific">Powellomyces hirtus</name>
    <dbReference type="NCBI Taxonomy" id="109895"/>
    <lineage>
        <taxon>Eukaryota</taxon>
        <taxon>Fungi</taxon>
        <taxon>Fungi incertae sedis</taxon>
        <taxon>Chytridiomycota</taxon>
        <taxon>Chytridiomycota incertae sedis</taxon>
        <taxon>Chytridiomycetes</taxon>
        <taxon>Spizellomycetales</taxon>
        <taxon>Powellomycetaceae</taxon>
        <taxon>Powellomyces</taxon>
    </lineage>
</organism>
<evidence type="ECO:0000256" key="8">
    <source>
        <dbReference type="ARBA" id="ARBA00024363"/>
    </source>
</evidence>
<dbReference type="PROSITE" id="PS00211">
    <property type="entry name" value="ABC_TRANSPORTER_1"/>
    <property type="match status" value="1"/>
</dbReference>
<comment type="similarity">
    <text evidence="8">Belongs to the ABC transporter superfamily. ABCB family. Heavy Metal importer (TC 3.A.1.210) subfamily.</text>
</comment>
<dbReference type="PANTHER" id="PTHR24221">
    <property type="entry name" value="ATP-BINDING CASSETTE SUB-FAMILY B"/>
    <property type="match status" value="1"/>
</dbReference>
<feature type="region of interest" description="Disordered" evidence="9">
    <location>
        <begin position="782"/>
        <end position="886"/>
    </location>
</feature>
<dbReference type="InterPro" id="IPR003593">
    <property type="entry name" value="AAA+_ATPase"/>
</dbReference>
<keyword evidence="6 10" id="KW-1133">Transmembrane helix</keyword>
<dbReference type="Gene3D" id="1.20.1560.10">
    <property type="entry name" value="ABC transporter type 1, transmembrane domain"/>
    <property type="match status" value="1"/>
</dbReference>
<feature type="region of interest" description="Disordered" evidence="9">
    <location>
        <begin position="1"/>
        <end position="40"/>
    </location>
</feature>
<feature type="transmembrane region" description="Helical" evidence="10">
    <location>
        <begin position="234"/>
        <end position="260"/>
    </location>
</feature>
<comment type="subcellular location">
    <subcellularLocation>
        <location evidence="1">Membrane</location>
        <topology evidence="1">Multi-pass membrane protein</topology>
    </subcellularLocation>
</comment>
<feature type="domain" description="ABC transporter" evidence="11">
    <location>
        <begin position="445"/>
        <end position="677"/>
    </location>
</feature>
<dbReference type="CDD" id="cd03253">
    <property type="entry name" value="ABCC_ATM1_transporter"/>
    <property type="match status" value="1"/>
</dbReference>
<dbReference type="AlphaFoldDB" id="A0A507DX89"/>